<dbReference type="Pfam" id="PF00441">
    <property type="entry name" value="Acyl-CoA_dh_1"/>
    <property type="match status" value="1"/>
</dbReference>
<dbReference type="SUPFAM" id="SSF47203">
    <property type="entry name" value="Acyl-CoA dehydrogenase C-terminal domain-like"/>
    <property type="match status" value="1"/>
</dbReference>
<dbReference type="Gene3D" id="1.20.140.10">
    <property type="entry name" value="Butyryl-CoA Dehydrogenase, subunit A, domain 3"/>
    <property type="match status" value="1"/>
</dbReference>
<dbReference type="InterPro" id="IPR013786">
    <property type="entry name" value="AcylCoA_DH/ox_N"/>
</dbReference>
<keyword evidence="4" id="KW-0274">FAD</keyword>
<dbReference type="PANTHER" id="PTHR43884:SF20">
    <property type="entry name" value="ACYL-COA DEHYDROGENASE FADE28"/>
    <property type="match status" value="1"/>
</dbReference>
<dbReference type="Proteomes" id="UP000666369">
    <property type="component" value="Unassembled WGS sequence"/>
</dbReference>
<reference evidence="10" key="2">
    <citation type="submission" date="2023-07" db="EMBL/GenBank/DDBJ databases">
        <title>Duganella aceri sp. nov., isolated from tree sap.</title>
        <authorList>
            <person name="Kim I.S."/>
        </authorList>
    </citation>
    <scope>NUCLEOTIDE SEQUENCE [LARGE SCALE GENOMIC DNA]</scope>
    <source>
        <strain evidence="10">SAP-35</strain>
    </source>
</reference>
<feature type="domain" description="Acyl-CoA dehydrogenase/oxidase N-terminal" evidence="8">
    <location>
        <begin position="7"/>
        <end position="83"/>
    </location>
</feature>
<comment type="similarity">
    <text evidence="2">Belongs to the acyl-CoA dehydrogenase family.</text>
</comment>
<dbReference type="InterPro" id="IPR006091">
    <property type="entry name" value="Acyl-CoA_Oxase/DH_mid-dom"/>
</dbReference>
<keyword evidence="5" id="KW-0560">Oxidoreductase</keyword>
<dbReference type="InterPro" id="IPR009075">
    <property type="entry name" value="AcylCo_DH/oxidase_C"/>
</dbReference>
<dbReference type="SUPFAM" id="SSF56645">
    <property type="entry name" value="Acyl-CoA dehydrogenase NM domain-like"/>
    <property type="match status" value="1"/>
</dbReference>
<dbReference type="CDD" id="cd00567">
    <property type="entry name" value="ACAD"/>
    <property type="match status" value="1"/>
</dbReference>
<dbReference type="InterPro" id="IPR046373">
    <property type="entry name" value="Acyl-CoA_Oxase/DH_mid-dom_sf"/>
</dbReference>
<evidence type="ECO:0000256" key="2">
    <source>
        <dbReference type="ARBA" id="ARBA00009347"/>
    </source>
</evidence>
<dbReference type="PANTHER" id="PTHR43884">
    <property type="entry name" value="ACYL-COA DEHYDROGENASE"/>
    <property type="match status" value="1"/>
</dbReference>
<dbReference type="Pfam" id="PF02771">
    <property type="entry name" value="Acyl-CoA_dh_N"/>
    <property type="match status" value="1"/>
</dbReference>
<organism evidence="9 10">
    <name type="scientific">Duganella aceris</name>
    <dbReference type="NCBI Taxonomy" id="2703883"/>
    <lineage>
        <taxon>Bacteria</taxon>
        <taxon>Pseudomonadati</taxon>
        <taxon>Pseudomonadota</taxon>
        <taxon>Betaproteobacteria</taxon>
        <taxon>Burkholderiales</taxon>
        <taxon>Oxalobacteraceae</taxon>
        <taxon>Telluria group</taxon>
        <taxon>Duganella</taxon>
    </lineage>
</organism>
<evidence type="ECO:0000259" key="7">
    <source>
        <dbReference type="Pfam" id="PF02770"/>
    </source>
</evidence>
<dbReference type="InterPro" id="IPR036250">
    <property type="entry name" value="AcylCo_DH-like_C"/>
</dbReference>
<dbReference type="Gene3D" id="1.10.540.10">
    <property type="entry name" value="Acyl-CoA dehydrogenase/oxidase, N-terminal domain"/>
    <property type="match status" value="1"/>
</dbReference>
<dbReference type="Pfam" id="PF02770">
    <property type="entry name" value="Acyl-CoA_dh_M"/>
    <property type="match status" value="1"/>
</dbReference>
<feature type="domain" description="Acyl-CoA oxidase/dehydrogenase middle" evidence="7">
    <location>
        <begin position="118"/>
        <end position="208"/>
    </location>
</feature>
<evidence type="ECO:0000256" key="1">
    <source>
        <dbReference type="ARBA" id="ARBA00001974"/>
    </source>
</evidence>
<keyword evidence="10" id="KW-1185">Reference proteome</keyword>
<dbReference type="InterPro" id="IPR037069">
    <property type="entry name" value="AcylCoA_DH/ox_N_sf"/>
</dbReference>
<evidence type="ECO:0000259" key="6">
    <source>
        <dbReference type="Pfam" id="PF00441"/>
    </source>
</evidence>
<evidence type="ECO:0000256" key="5">
    <source>
        <dbReference type="ARBA" id="ARBA00023002"/>
    </source>
</evidence>
<keyword evidence="3" id="KW-0285">Flavoprotein</keyword>
<gene>
    <name evidence="9" type="ORF">GW587_09900</name>
</gene>
<evidence type="ECO:0000313" key="10">
    <source>
        <dbReference type="Proteomes" id="UP000666369"/>
    </source>
</evidence>
<dbReference type="RefSeq" id="WP_166101837.1">
    <property type="nucleotide sequence ID" value="NZ_JAADJT010000004.1"/>
</dbReference>
<dbReference type="EMBL" id="JAADJT010000004">
    <property type="protein sequence ID" value="NGZ84570.1"/>
    <property type="molecule type" value="Genomic_DNA"/>
</dbReference>
<protein>
    <submittedName>
        <fullName evidence="9">Pimeloyl-CoA dehydrogenase small subunit</fullName>
    </submittedName>
</protein>
<sequence>MDFNFKEEQQQFADALRRWVDKDYGFDVRHRIIHSASGVSDVAWNTLVELGMTALPVPEQQGGFDGTAVDMLLVMQELGRGLVVEPYFATVWGAQFLKLAGNQYHLLQDVAEGKLKLACALGEKHSRHDLADIKTIAGINGEGYRIDGTKTVVIHGGQADALIVSARSAGTQRDTNGISLFVVPADTTGITVRDYRTIDGQRAATVQFHHVAVPASALLGKLGGGWEMLDEAADYGASLLCSEAVGAMDAIFAATLEYLKTRKQFGTPIGGFQALQHRMADMYIHLEQARSMAMLAAARISCGDAEERRRVVSAAKVRVGQAAKFVGQQAVQLHGGMGVTDELAAAHHFKRLTMIELTLGDVDHHLERFIAQRGFQQHS</sequence>
<comment type="cofactor">
    <cofactor evidence="1">
        <name>FAD</name>
        <dbReference type="ChEBI" id="CHEBI:57692"/>
    </cofactor>
</comment>
<dbReference type="Gene3D" id="2.40.110.10">
    <property type="entry name" value="Butyryl-CoA Dehydrogenase, subunit A, domain 2"/>
    <property type="match status" value="1"/>
</dbReference>
<reference evidence="9 10" key="1">
    <citation type="submission" date="2020-01" db="EMBL/GenBank/DDBJ databases">
        <authorList>
            <person name="Lee S.D."/>
        </authorList>
    </citation>
    <scope>NUCLEOTIDE SEQUENCE [LARGE SCALE GENOMIC DNA]</scope>
    <source>
        <strain evidence="9 10">SAP-35</strain>
    </source>
</reference>
<feature type="domain" description="Acyl-CoA dehydrogenase/oxidase C-terminal" evidence="6">
    <location>
        <begin position="223"/>
        <end position="365"/>
    </location>
</feature>
<accession>A0ABX0FJ87</accession>
<name>A0ABX0FJ87_9BURK</name>
<evidence type="ECO:0000313" key="9">
    <source>
        <dbReference type="EMBL" id="NGZ84570.1"/>
    </source>
</evidence>
<dbReference type="InterPro" id="IPR009100">
    <property type="entry name" value="AcylCoA_DH/oxidase_NM_dom_sf"/>
</dbReference>
<proteinExistence type="inferred from homology"/>
<comment type="caution">
    <text evidence="9">The sequence shown here is derived from an EMBL/GenBank/DDBJ whole genome shotgun (WGS) entry which is preliminary data.</text>
</comment>
<evidence type="ECO:0000256" key="4">
    <source>
        <dbReference type="ARBA" id="ARBA00022827"/>
    </source>
</evidence>
<evidence type="ECO:0000256" key="3">
    <source>
        <dbReference type="ARBA" id="ARBA00022630"/>
    </source>
</evidence>
<evidence type="ECO:0000259" key="8">
    <source>
        <dbReference type="Pfam" id="PF02771"/>
    </source>
</evidence>